<reference evidence="2" key="1">
    <citation type="journal article" date="2022" name="bioRxiv">
        <title>Sequencing and chromosome-scale assembly of the giantPleurodeles waltlgenome.</title>
        <authorList>
            <person name="Brown T."/>
            <person name="Elewa A."/>
            <person name="Iarovenko S."/>
            <person name="Subramanian E."/>
            <person name="Araus A.J."/>
            <person name="Petzold A."/>
            <person name="Susuki M."/>
            <person name="Suzuki K.-i.T."/>
            <person name="Hayashi T."/>
            <person name="Toyoda A."/>
            <person name="Oliveira C."/>
            <person name="Osipova E."/>
            <person name="Leigh N.D."/>
            <person name="Simon A."/>
            <person name="Yun M.H."/>
        </authorList>
    </citation>
    <scope>NUCLEOTIDE SEQUENCE</scope>
    <source>
        <strain evidence="2">20211129_DDA</strain>
        <tissue evidence="2">Liver</tissue>
    </source>
</reference>
<organism evidence="2 3">
    <name type="scientific">Pleurodeles waltl</name>
    <name type="common">Iberian ribbed newt</name>
    <dbReference type="NCBI Taxonomy" id="8319"/>
    <lineage>
        <taxon>Eukaryota</taxon>
        <taxon>Metazoa</taxon>
        <taxon>Chordata</taxon>
        <taxon>Craniata</taxon>
        <taxon>Vertebrata</taxon>
        <taxon>Euteleostomi</taxon>
        <taxon>Amphibia</taxon>
        <taxon>Batrachia</taxon>
        <taxon>Caudata</taxon>
        <taxon>Salamandroidea</taxon>
        <taxon>Salamandridae</taxon>
        <taxon>Pleurodelinae</taxon>
        <taxon>Pleurodeles</taxon>
    </lineage>
</organism>
<proteinExistence type="predicted"/>
<accession>A0AAV7PUI7</accession>
<dbReference type="EMBL" id="JANPWB010000011">
    <property type="protein sequence ID" value="KAJ1130957.1"/>
    <property type="molecule type" value="Genomic_DNA"/>
</dbReference>
<evidence type="ECO:0000313" key="3">
    <source>
        <dbReference type="Proteomes" id="UP001066276"/>
    </source>
</evidence>
<name>A0AAV7PUI7_PLEWA</name>
<protein>
    <recommendedName>
        <fullName evidence="1">Reverse transcriptase domain-containing protein</fullName>
    </recommendedName>
</protein>
<dbReference type="AlphaFoldDB" id="A0AAV7PUI7"/>
<dbReference type="PANTHER" id="PTHR19446">
    <property type="entry name" value="REVERSE TRANSCRIPTASES"/>
    <property type="match status" value="1"/>
</dbReference>
<dbReference type="Pfam" id="PF00078">
    <property type="entry name" value="RVT_1"/>
    <property type="match status" value="1"/>
</dbReference>
<evidence type="ECO:0000313" key="2">
    <source>
        <dbReference type="EMBL" id="KAJ1130957.1"/>
    </source>
</evidence>
<comment type="caution">
    <text evidence="2">The sequence shown here is derived from an EMBL/GenBank/DDBJ whole genome shotgun (WGS) entry which is preliminary data.</text>
</comment>
<evidence type="ECO:0000259" key="1">
    <source>
        <dbReference type="Pfam" id="PF00078"/>
    </source>
</evidence>
<sequence length="176" mass="19511">MRTALNTPLGKTDIGWAIKPTNTGKAPGNDELSIEFYQHYVEFLCAPPLAMYSEAFETGVLLALLREANIAVHPKSGRDPTDCESYRLLSIINVDAKILGKVLAHRLAKVAGEFIHTDQAGFVGGRTITTNIRKAFLIMEQTEKEEETCALASLDTHKAFDTVHWVLMEHMLPPMT</sequence>
<gene>
    <name evidence="2" type="ORF">NDU88_009301</name>
</gene>
<dbReference type="Proteomes" id="UP001066276">
    <property type="component" value="Chromosome 7"/>
</dbReference>
<keyword evidence="3" id="KW-1185">Reference proteome</keyword>
<feature type="domain" description="Reverse transcriptase" evidence="1">
    <location>
        <begin position="75"/>
        <end position="165"/>
    </location>
</feature>
<dbReference type="InterPro" id="IPR000477">
    <property type="entry name" value="RT_dom"/>
</dbReference>